<evidence type="ECO:0000313" key="3">
    <source>
        <dbReference type="Proteomes" id="UP001391051"/>
    </source>
</evidence>
<dbReference type="Proteomes" id="UP001391051">
    <property type="component" value="Unassembled WGS sequence"/>
</dbReference>
<name>A0ABR1Q338_9PEZI</name>
<dbReference type="GeneID" id="92080005"/>
<dbReference type="InterPro" id="IPR027417">
    <property type="entry name" value="P-loop_NTPase"/>
</dbReference>
<dbReference type="EMBL" id="JAQQWE010000007">
    <property type="protein sequence ID" value="KAK7946400.1"/>
    <property type="molecule type" value="Genomic_DNA"/>
</dbReference>
<accession>A0ABR1Q338</accession>
<dbReference type="RefSeq" id="XP_066696434.1">
    <property type="nucleotide sequence ID" value="XM_066846943.1"/>
</dbReference>
<evidence type="ECO:0000256" key="1">
    <source>
        <dbReference type="SAM" id="MobiDB-lite"/>
    </source>
</evidence>
<protein>
    <submittedName>
        <fullName evidence="2">Uncharacterized protein</fullName>
    </submittedName>
</protein>
<gene>
    <name evidence="2" type="ORF">PG986_010721</name>
</gene>
<evidence type="ECO:0000313" key="2">
    <source>
        <dbReference type="EMBL" id="KAK7946400.1"/>
    </source>
</evidence>
<dbReference type="Gene3D" id="3.40.50.300">
    <property type="entry name" value="P-loop containing nucleotide triphosphate hydrolases"/>
    <property type="match status" value="1"/>
</dbReference>
<comment type="caution">
    <text evidence="2">The sequence shown here is derived from an EMBL/GenBank/DDBJ whole genome shotgun (WGS) entry which is preliminary data.</text>
</comment>
<sequence>MEPNTSTLDTGLVSEQEGQTLARSLRIRYVDVSAKSGDGVGKCFSDLFQVLERKDHRVGRTKENYYTPILPRPMPRPPSSWFDYDGLNQRVSTQIGTEAKGFDNGQPTTGNRFLHALNGPMLRNENCHECVKGYRLRDLVAALHHVAPGKLYVDDIYSLSGPCLMGHIQHWVEIQSGARWDWSPLPSRPRRLNLKDEDVLLGWACDCGYKRWAIVPQTLVEDSSSTLSTNPTVNVEAIGARIAARRSASVYTQPTRASGASSSTSPSMPADAATSQRTGLSHRPTARQEMQSSRTWVILLVRQGYHFRLRQLDASSSSCHDFFVALRSTYFSLRGKLRVWLSVSQYSHCDFYLCRHFPVPPFPLPMRTPGGTQASRPYLIVRVILDGSPLVANMFGPQVRAKAPG</sequence>
<reference evidence="2 3" key="1">
    <citation type="submission" date="2023-01" db="EMBL/GenBank/DDBJ databases">
        <title>Analysis of 21 Apiospora genomes using comparative genomics revels a genus with tremendous synthesis potential of carbohydrate active enzymes and secondary metabolites.</title>
        <authorList>
            <person name="Sorensen T."/>
        </authorList>
    </citation>
    <scope>NUCLEOTIDE SEQUENCE [LARGE SCALE GENOMIC DNA]</scope>
    <source>
        <strain evidence="2 3">CBS 24483</strain>
    </source>
</reference>
<keyword evidence="3" id="KW-1185">Reference proteome</keyword>
<feature type="region of interest" description="Disordered" evidence="1">
    <location>
        <begin position="253"/>
        <end position="288"/>
    </location>
</feature>
<organism evidence="2 3">
    <name type="scientific">Apiospora aurea</name>
    <dbReference type="NCBI Taxonomy" id="335848"/>
    <lineage>
        <taxon>Eukaryota</taxon>
        <taxon>Fungi</taxon>
        <taxon>Dikarya</taxon>
        <taxon>Ascomycota</taxon>
        <taxon>Pezizomycotina</taxon>
        <taxon>Sordariomycetes</taxon>
        <taxon>Xylariomycetidae</taxon>
        <taxon>Amphisphaeriales</taxon>
        <taxon>Apiosporaceae</taxon>
        <taxon>Apiospora</taxon>
    </lineage>
</organism>
<feature type="compositionally biased region" description="Low complexity" evidence="1">
    <location>
        <begin position="253"/>
        <end position="275"/>
    </location>
</feature>
<proteinExistence type="predicted"/>